<proteinExistence type="predicted"/>
<evidence type="ECO:0000313" key="1">
    <source>
        <dbReference type="EMBL" id="KAJ8880789.1"/>
    </source>
</evidence>
<protein>
    <recommendedName>
        <fullName evidence="3">Transposase</fullName>
    </recommendedName>
</protein>
<dbReference type="Proteomes" id="UP001159363">
    <property type="component" value="Chromosome 5"/>
</dbReference>
<keyword evidence="2" id="KW-1185">Reference proteome</keyword>
<evidence type="ECO:0000313" key="2">
    <source>
        <dbReference type="Proteomes" id="UP001159363"/>
    </source>
</evidence>
<sequence length="137" mass="15449">MELVEYLKEMDCSLYGLTRSEFIRLAYGFAQKNNIANPLNWNKNHSAGNEWSMGFNCRHPEISQRKQELTIATAKGTVYNMDETGIQINTNIPPKILSVRRNKKVGAISSAERGTLTTVICCCNAMEAFIPPFLIFV</sequence>
<dbReference type="EMBL" id="JARBHB010000006">
    <property type="protein sequence ID" value="KAJ8880789.1"/>
    <property type="molecule type" value="Genomic_DNA"/>
</dbReference>
<reference evidence="1 2" key="1">
    <citation type="submission" date="2023-02" db="EMBL/GenBank/DDBJ databases">
        <title>LHISI_Scaffold_Assembly.</title>
        <authorList>
            <person name="Stuart O.P."/>
            <person name="Cleave R."/>
            <person name="Magrath M.J.L."/>
            <person name="Mikheyev A.S."/>
        </authorList>
    </citation>
    <scope>NUCLEOTIDE SEQUENCE [LARGE SCALE GENOMIC DNA]</scope>
    <source>
        <strain evidence="1">Daus_M_001</strain>
        <tissue evidence="1">Leg muscle</tissue>
    </source>
</reference>
<organism evidence="1 2">
    <name type="scientific">Dryococelus australis</name>
    <dbReference type="NCBI Taxonomy" id="614101"/>
    <lineage>
        <taxon>Eukaryota</taxon>
        <taxon>Metazoa</taxon>
        <taxon>Ecdysozoa</taxon>
        <taxon>Arthropoda</taxon>
        <taxon>Hexapoda</taxon>
        <taxon>Insecta</taxon>
        <taxon>Pterygota</taxon>
        <taxon>Neoptera</taxon>
        <taxon>Polyneoptera</taxon>
        <taxon>Phasmatodea</taxon>
        <taxon>Verophasmatodea</taxon>
        <taxon>Anareolatae</taxon>
        <taxon>Phasmatidae</taxon>
        <taxon>Eurycanthinae</taxon>
        <taxon>Dryococelus</taxon>
    </lineage>
</organism>
<name>A0ABQ9H911_9NEOP</name>
<accession>A0ABQ9H911</accession>
<gene>
    <name evidence="1" type="ORF">PR048_017260</name>
</gene>
<comment type="caution">
    <text evidence="1">The sequence shown here is derived from an EMBL/GenBank/DDBJ whole genome shotgun (WGS) entry which is preliminary data.</text>
</comment>
<evidence type="ECO:0008006" key="3">
    <source>
        <dbReference type="Google" id="ProtNLM"/>
    </source>
</evidence>